<evidence type="ECO:0000313" key="7">
    <source>
        <dbReference type="EMBL" id="KAJ5371538.1"/>
    </source>
</evidence>
<sequence length="81" mass="9611">MDSGSEWRLFRRLLHQEFMSSRCDNVHIQTQNAEAVQMLRDFIVHPDQYMLHAKRHSNSIIMSPLFGIRTPSFDTPHMQKL</sequence>
<comment type="similarity">
    <text evidence="2">Belongs to the cytochrome P450 family.</text>
</comment>
<proteinExistence type="inferred from homology"/>
<evidence type="ECO:0000256" key="6">
    <source>
        <dbReference type="ARBA" id="ARBA00023033"/>
    </source>
</evidence>
<comment type="cofactor">
    <cofactor evidence="1">
        <name>heme</name>
        <dbReference type="ChEBI" id="CHEBI:30413"/>
    </cofactor>
</comment>
<accession>A0A9W9S3T6</accession>
<dbReference type="InterPro" id="IPR050364">
    <property type="entry name" value="Cytochrome_P450_fung"/>
</dbReference>
<organism evidence="7 8">
    <name type="scientific">Penicillium cataractarum</name>
    <dbReference type="NCBI Taxonomy" id="2100454"/>
    <lineage>
        <taxon>Eukaryota</taxon>
        <taxon>Fungi</taxon>
        <taxon>Dikarya</taxon>
        <taxon>Ascomycota</taxon>
        <taxon>Pezizomycotina</taxon>
        <taxon>Eurotiomycetes</taxon>
        <taxon>Eurotiomycetidae</taxon>
        <taxon>Eurotiales</taxon>
        <taxon>Aspergillaceae</taxon>
        <taxon>Penicillium</taxon>
    </lineage>
</organism>
<name>A0A9W9S3T6_9EURO</name>
<dbReference type="EMBL" id="JAPZBS010000005">
    <property type="protein sequence ID" value="KAJ5371538.1"/>
    <property type="molecule type" value="Genomic_DNA"/>
</dbReference>
<evidence type="ECO:0000256" key="5">
    <source>
        <dbReference type="ARBA" id="ARBA00023004"/>
    </source>
</evidence>
<dbReference type="GO" id="GO:0020037">
    <property type="term" value="F:heme binding"/>
    <property type="evidence" value="ECO:0007669"/>
    <property type="project" value="InterPro"/>
</dbReference>
<gene>
    <name evidence="7" type="ORF">N7496_007630</name>
</gene>
<keyword evidence="8" id="KW-1185">Reference proteome</keyword>
<dbReference type="GeneID" id="81439738"/>
<dbReference type="GO" id="GO:0016705">
    <property type="term" value="F:oxidoreductase activity, acting on paired donors, with incorporation or reduction of molecular oxygen"/>
    <property type="evidence" value="ECO:0007669"/>
    <property type="project" value="InterPro"/>
</dbReference>
<dbReference type="OrthoDB" id="1103324at2759"/>
<dbReference type="InterPro" id="IPR036396">
    <property type="entry name" value="Cyt_P450_sf"/>
</dbReference>
<dbReference type="GO" id="GO:0005506">
    <property type="term" value="F:iron ion binding"/>
    <property type="evidence" value="ECO:0007669"/>
    <property type="project" value="InterPro"/>
</dbReference>
<dbReference type="AlphaFoldDB" id="A0A9W9S3T6"/>
<comment type="caution">
    <text evidence="7">The sequence shown here is derived from an EMBL/GenBank/DDBJ whole genome shotgun (WGS) entry which is preliminary data.</text>
</comment>
<keyword evidence="3" id="KW-0479">Metal-binding</keyword>
<reference evidence="7" key="1">
    <citation type="submission" date="2022-11" db="EMBL/GenBank/DDBJ databases">
        <authorList>
            <person name="Petersen C."/>
        </authorList>
    </citation>
    <scope>NUCLEOTIDE SEQUENCE</scope>
    <source>
        <strain evidence="7">IBT 29864</strain>
    </source>
</reference>
<protein>
    <submittedName>
        <fullName evidence="7">Cytochrome P450</fullName>
    </submittedName>
</protein>
<keyword evidence="5" id="KW-0408">Iron</keyword>
<reference evidence="7" key="2">
    <citation type="journal article" date="2023" name="IMA Fungus">
        <title>Comparative genomic study of the Penicillium genus elucidates a diverse pangenome and 15 lateral gene transfer events.</title>
        <authorList>
            <person name="Petersen C."/>
            <person name="Sorensen T."/>
            <person name="Nielsen M.R."/>
            <person name="Sondergaard T.E."/>
            <person name="Sorensen J.L."/>
            <person name="Fitzpatrick D.A."/>
            <person name="Frisvad J.C."/>
            <person name="Nielsen K.L."/>
        </authorList>
    </citation>
    <scope>NUCLEOTIDE SEQUENCE</scope>
    <source>
        <strain evidence="7">IBT 29864</strain>
    </source>
</reference>
<dbReference type="SUPFAM" id="SSF48264">
    <property type="entry name" value="Cytochrome P450"/>
    <property type="match status" value="1"/>
</dbReference>
<evidence type="ECO:0000256" key="1">
    <source>
        <dbReference type="ARBA" id="ARBA00001971"/>
    </source>
</evidence>
<keyword evidence="6" id="KW-0503">Monooxygenase</keyword>
<dbReference type="PANTHER" id="PTHR46300">
    <property type="entry name" value="P450, PUTATIVE (EUROFUNG)-RELATED-RELATED"/>
    <property type="match status" value="1"/>
</dbReference>
<dbReference type="RefSeq" id="XP_056555972.1">
    <property type="nucleotide sequence ID" value="XM_056700559.1"/>
</dbReference>
<keyword evidence="4" id="KW-0560">Oxidoreductase</keyword>
<evidence type="ECO:0000256" key="3">
    <source>
        <dbReference type="ARBA" id="ARBA00022723"/>
    </source>
</evidence>
<dbReference type="PANTHER" id="PTHR46300:SF2">
    <property type="entry name" value="CYTOCHROME P450 MONOOXYGENASE ALNH-RELATED"/>
    <property type="match status" value="1"/>
</dbReference>
<evidence type="ECO:0000256" key="2">
    <source>
        <dbReference type="ARBA" id="ARBA00010617"/>
    </source>
</evidence>
<dbReference type="Proteomes" id="UP001147782">
    <property type="component" value="Unassembled WGS sequence"/>
</dbReference>
<evidence type="ECO:0000256" key="4">
    <source>
        <dbReference type="ARBA" id="ARBA00023002"/>
    </source>
</evidence>
<evidence type="ECO:0000313" key="8">
    <source>
        <dbReference type="Proteomes" id="UP001147782"/>
    </source>
</evidence>
<dbReference type="GO" id="GO:0004497">
    <property type="term" value="F:monooxygenase activity"/>
    <property type="evidence" value="ECO:0007669"/>
    <property type="project" value="UniProtKB-KW"/>
</dbReference>